<reference evidence="3" key="1">
    <citation type="submission" date="2023-06" db="EMBL/GenBank/DDBJ databases">
        <title>Genomic of Agaribacillus aureum.</title>
        <authorList>
            <person name="Wang G."/>
        </authorList>
    </citation>
    <scope>NUCLEOTIDE SEQUENCE</scope>
    <source>
        <strain evidence="3">BMA12</strain>
    </source>
</reference>
<feature type="region of interest" description="Disordered" evidence="1">
    <location>
        <begin position="166"/>
        <end position="193"/>
    </location>
</feature>
<dbReference type="Proteomes" id="UP001172083">
    <property type="component" value="Unassembled WGS sequence"/>
</dbReference>
<dbReference type="EMBL" id="JAUJEB010000003">
    <property type="protein sequence ID" value="MDN5213434.1"/>
    <property type="molecule type" value="Genomic_DNA"/>
</dbReference>
<sequence>MTKLIFIVSHLLAYTCFAQKTDVILFTEQGEKFYLAVNGAQINTSPASRVEALDISGDFAQLNVRFEKAGAPALSKQMMLTPGKQMTAILKRGKKGKYVFRPVSTSAKPVREEQTVSIPVTTHTENSEYVDETSVDYADQGGSGNLVDLQVNERGGVNLSVNLPEDGAYAGHEDSYTDRNNDTSPGPHGSNNLTARVEGKKIVLSDGRTLDWKYTKTKSLTGVEIEMKEPLNAQVAVSYDGKVAYETEVPFYYREKDWKKFKEYFKLTVKETSGATWSVKLQHSNNNRILINNLVGGGTNETTLVTGPVTTSHTNDCSGMADGDFQRAVSSIKNKSFADEKMAITQQVLRANCLYVSQVKSVMDLFTYEEDKIAVAKKAYPRTVDQNNYYQLNDALTYSESVEELNQFLESQ</sequence>
<dbReference type="Pfam" id="PF14771">
    <property type="entry name" value="DUF4476"/>
    <property type="match status" value="1"/>
</dbReference>
<organism evidence="3 4">
    <name type="scientific">Agaribacillus aureus</name>
    <dbReference type="NCBI Taxonomy" id="3051825"/>
    <lineage>
        <taxon>Bacteria</taxon>
        <taxon>Pseudomonadati</taxon>
        <taxon>Bacteroidota</taxon>
        <taxon>Cytophagia</taxon>
        <taxon>Cytophagales</taxon>
        <taxon>Splendidivirgaceae</taxon>
        <taxon>Agaribacillus</taxon>
    </lineage>
</organism>
<comment type="caution">
    <text evidence="3">The sequence shown here is derived from an EMBL/GenBank/DDBJ whole genome shotgun (WGS) entry which is preliminary data.</text>
</comment>
<feature type="compositionally biased region" description="Basic and acidic residues" evidence="1">
    <location>
        <begin position="171"/>
        <end position="181"/>
    </location>
</feature>
<gene>
    <name evidence="3" type="ORF">QQ020_15295</name>
</gene>
<protein>
    <submittedName>
        <fullName evidence="3">DUF4476 domain-containing protein</fullName>
    </submittedName>
</protein>
<name>A0ABT8L6Q0_9BACT</name>
<dbReference type="InterPro" id="IPR028011">
    <property type="entry name" value="DUF4476"/>
</dbReference>
<evidence type="ECO:0000313" key="3">
    <source>
        <dbReference type="EMBL" id="MDN5213434.1"/>
    </source>
</evidence>
<keyword evidence="4" id="KW-1185">Reference proteome</keyword>
<evidence type="ECO:0000256" key="1">
    <source>
        <dbReference type="SAM" id="MobiDB-lite"/>
    </source>
</evidence>
<accession>A0ABT8L6Q0</accession>
<proteinExistence type="predicted"/>
<evidence type="ECO:0000259" key="2">
    <source>
        <dbReference type="Pfam" id="PF14771"/>
    </source>
</evidence>
<evidence type="ECO:0000313" key="4">
    <source>
        <dbReference type="Proteomes" id="UP001172083"/>
    </source>
</evidence>
<feature type="domain" description="DUF4476" evidence="2">
    <location>
        <begin position="320"/>
        <end position="409"/>
    </location>
</feature>
<dbReference type="RefSeq" id="WP_346758773.1">
    <property type="nucleotide sequence ID" value="NZ_JAUJEB010000003.1"/>
</dbReference>